<dbReference type="Proteomes" id="UP000031874">
    <property type="component" value="Chromosome"/>
</dbReference>
<name>A0AAI8FUM0_FRATH</name>
<sequence>MFKKILLGFSFCLLIGLCYAKQLPEILKKYNYQQLKLVDTNQ</sequence>
<dbReference type="EMBL" id="CP009694">
    <property type="protein sequence ID" value="AJI60029.1"/>
    <property type="molecule type" value="Genomic_DNA"/>
</dbReference>
<gene>
    <name evidence="1" type="ORF">AW21_1989</name>
</gene>
<proteinExistence type="predicted"/>
<evidence type="ECO:0000313" key="1">
    <source>
        <dbReference type="EMBL" id="AJI60029.1"/>
    </source>
</evidence>
<accession>A0AAI8FUM0</accession>
<organism evidence="1 2">
    <name type="scientific">Francisella tularensis subsp. holarctica (strain LVS)</name>
    <dbReference type="NCBI Taxonomy" id="376619"/>
    <lineage>
        <taxon>Bacteria</taxon>
        <taxon>Pseudomonadati</taxon>
        <taxon>Pseudomonadota</taxon>
        <taxon>Gammaproteobacteria</taxon>
        <taxon>Thiotrichales</taxon>
        <taxon>Francisellaceae</taxon>
        <taxon>Francisella</taxon>
    </lineage>
</organism>
<dbReference type="AlphaFoldDB" id="A0AAI8FUM0"/>
<reference evidence="1 2" key="1">
    <citation type="journal article" date="2015" name="Genome Announc.">
        <title>Genome sequencing of 18 francisella strains to aid in assay development and testing.</title>
        <authorList>
            <person name="Johnson S.L."/>
            <person name="Daligault H.E."/>
            <person name="Davenport K.W."/>
            <person name="Coyne S.R."/>
            <person name="Frey K.G."/>
            <person name="Koroleva G.I."/>
            <person name="Broomall S.M."/>
            <person name="Bishop-Lilly K.A."/>
            <person name="Bruce D.C."/>
            <person name="Chertkov O."/>
            <person name="Freitas T."/>
            <person name="Jaissle J."/>
            <person name="Ladner J.T."/>
            <person name="Rosenzweig C.N."/>
            <person name="Gibbons H.S."/>
            <person name="Palacios G.F."/>
            <person name="Redden C.L."/>
            <person name="Xu Y."/>
            <person name="Minogue T.D."/>
            <person name="Chain P.S."/>
        </authorList>
    </citation>
    <scope>NUCLEOTIDE SEQUENCE [LARGE SCALE GENOMIC DNA]</scope>
    <source>
        <strain evidence="1 2">LVS</strain>
    </source>
</reference>
<protein>
    <submittedName>
        <fullName evidence="1">Uncharacterized protein</fullName>
    </submittedName>
</protein>
<evidence type="ECO:0000313" key="2">
    <source>
        <dbReference type="Proteomes" id="UP000031874"/>
    </source>
</evidence>